<reference evidence="1 2" key="1">
    <citation type="journal article" date="2023" name="Sci. Data">
        <title>Genome assembly of the Korean intertidal mud-creeper Batillaria attramentaria.</title>
        <authorList>
            <person name="Patra A.K."/>
            <person name="Ho P.T."/>
            <person name="Jun S."/>
            <person name="Lee S.J."/>
            <person name="Kim Y."/>
            <person name="Won Y.J."/>
        </authorList>
    </citation>
    <scope>NUCLEOTIDE SEQUENCE [LARGE SCALE GENOMIC DNA]</scope>
    <source>
        <strain evidence="1">Wonlab-2016</strain>
    </source>
</reference>
<sequence>MFVRDYRHVFWWQKQEQGILSDTHLTCKPGKNAETRQCVFVVHCPGLPCICTDCYSGSACNDEYLRATCESQTAVNLARADFRLSPTISPQL</sequence>
<comment type="caution">
    <text evidence="1">The sequence shown here is derived from an EMBL/GenBank/DDBJ whole genome shotgun (WGS) entry which is preliminary data.</text>
</comment>
<proteinExistence type="predicted"/>
<protein>
    <submittedName>
        <fullName evidence="1">Uncharacterized protein</fullName>
    </submittedName>
</protein>
<accession>A0ABD0KBS2</accession>
<organism evidence="1 2">
    <name type="scientific">Batillaria attramentaria</name>
    <dbReference type="NCBI Taxonomy" id="370345"/>
    <lineage>
        <taxon>Eukaryota</taxon>
        <taxon>Metazoa</taxon>
        <taxon>Spiralia</taxon>
        <taxon>Lophotrochozoa</taxon>
        <taxon>Mollusca</taxon>
        <taxon>Gastropoda</taxon>
        <taxon>Caenogastropoda</taxon>
        <taxon>Sorbeoconcha</taxon>
        <taxon>Cerithioidea</taxon>
        <taxon>Batillariidae</taxon>
        <taxon>Batillaria</taxon>
    </lineage>
</organism>
<evidence type="ECO:0000313" key="2">
    <source>
        <dbReference type="Proteomes" id="UP001519460"/>
    </source>
</evidence>
<dbReference type="EMBL" id="JACVVK020000209">
    <property type="protein sequence ID" value="KAK7484487.1"/>
    <property type="molecule type" value="Genomic_DNA"/>
</dbReference>
<dbReference type="AlphaFoldDB" id="A0ABD0KBS2"/>
<evidence type="ECO:0000313" key="1">
    <source>
        <dbReference type="EMBL" id="KAK7484487.1"/>
    </source>
</evidence>
<keyword evidence="2" id="KW-1185">Reference proteome</keyword>
<feature type="non-terminal residue" evidence="1">
    <location>
        <position position="92"/>
    </location>
</feature>
<dbReference type="Proteomes" id="UP001519460">
    <property type="component" value="Unassembled WGS sequence"/>
</dbReference>
<gene>
    <name evidence="1" type="ORF">BaRGS_00024243</name>
</gene>
<name>A0ABD0KBS2_9CAEN</name>